<keyword evidence="2" id="KW-0472">Membrane</keyword>
<feature type="compositionally biased region" description="Polar residues" evidence="1">
    <location>
        <begin position="31"/>
        <end position="56"/>
    </location>
</feature>
<dbReference type="OrthoDB" id="536139at2759"/>
<feature type="region of interest" description="Disordered" evidence="1">
    <location>
        <begin position="29"/>
        <end position="68"/>
    </location>
</feature>
<protein>
    <recommendedName>
        <fullName evidence="5">Phosphatidic acid phosphatase type 2/haloperoxidase domain-containing protein</fullName>
    </recommendedName>
</protein>
<evidence type="ECO:0000313" key="3">
    <source>
        <dbReference type="EMBL" id="GIL88224.1"/>
    </source>
</evidence>
<evidence type="ECO:0000256" key="1">
    <source>
        <dbReference type="SAM" id="MobiDB-lite"/>
    </source>
</evidence>
<name>A0A8J4FSB7_9CHLO</name>
<keyword evidence="4" id="KW-1185">Reference proteome</keyword>
<gene>
    <name evidence="3" type="ORF">Vretifemale_16278</name>
</gene>
<keyword evidence="2" id="KW-0812">Transmembrane</keyword>
<evidence type="ECO:0000313" key="4">
    <source>
        <dbReference type="Proteomes" id="UP000747110"/>
    </source>
</evidence>
<reference evidence="3" key="1">
    <citation type="journal article" date="2021" name="Proc. Natl. Acad. Sci. U.S.A.">
        <title>Three genomes in the algal genus Volvox reveal the fate of a haploid sex-determining region after a transition to homothallism.</title>
        <authorList>
            <person name="Yamamoto K."/>
            <person name="Hamaji T."/>
            <person name="Kawai-Toyooka H."/>
            <person name="Matsuzaki R."/>
            <person name="Takahashi F."/>
            <person name="Nishimura Y."/>
            <person name="Kawachi M."/>
            <person name="Noguchi H."/>
            <person name="Minakuchi Y."/>
            <person name="Umen J.G."/>
            <person name="Toyoda A."/>
            <person name="Nozaki H."/>
        </authorList>
    </citation>
    <scope>NUCLEOTIDE SEQUENCE</scope>
    <source>
        <strain evidence="3">NIES-3786</strain>
    </source>
</reference>
<feature type="transmembrane region" description="Helical" evidence="2">
    <location>
        <begin position="215"/>
        <end position="236"/>
    </location>
</feature>
<dbReference type="Proteomes" id="UP000747110">
    <property type="component" value="Unassembled WGS sequence"/>
</dbReference>
<sequence length="338" mass="35217">MHFMQLSIPQYVGRPVLAPHRATRSAFANVKASTSGKSDRSSPTSILTSDLASDTSVDPAPDPAQLVADRTPPAASEFSIPVSHPLVFVANLAIYSMISIDVFSPDSLHLLQPFDEAVHQSALSNLSPGFWQQVFGNVFSNWWTMAGSVGWIFTTATALSRYNPLAWQACALGWSLWIFGVGPIEHDPLLMEVLKGSFSRPRPSPLRCTPSFPSGHTAAVVLVIGALLFVLLPVVYGSRPGGGGGGGGRNGAAAEAAGGDGNGGAGSHPVLEFIYSVQGSWGLWALSAVTTAVGRLGVDAHWLSDTLAGGALSAALVSGLANATERLACDDAGRRSGR</sequence>
<comment type="caution">
    <text evidence="3">The sequence shown here is derived from an EMBL/GenBank/DDBJ whole genome shotgun (WGS) entry which is preliminary data.</text>
</comment>
<proteinExistence type="predicted"/>
<accession>A0A8J4FSB7</accession>
<keyword evidence="2" id="KW-1133">Transmembrane helix</keyword>
<dbReference type="SUPFAM" id="SSF48317">
    <property type="entry name" value="Acid phosphatase/Vanadium-dependent haloperoxidase"/>
    <property type="match status" value="1"/>
</dbReference>
<dbReference type="EMBL" id="BNCP01000043">
    <property type="protein sequence ID" value="GIL88224.1"/>
    <property type="molecule type" value="Genomic_DNA"/>
</dbReference>
<dbReference type="AlphaFoldDB" id="A0A8J4FSB7"/>
<dbReference type="Gene3D" id="1.20.144.10">
    <property type="entry name" value="Phosphatidic acid phosphatase type 2/haloperoxidase"/>
    <property type="match status" value="1"/>
</dbReference>
<organism evidence="3 4">
    <name type="scientific">Volvox reticuliferus</name>
    <dbReference type="NCBI Taxonomy" id="1737510"/>
    <lineage>
        <taxon>Eukaryota</taxon>
        <taxon>Viridiplantae</taxon>
        <taxon>Chlorophyta</taxon>
        <taxon>core chlorophytes</taxon>
        <taxon>Chlorophyceae</taxon>
        <taxon>CS clade</taxon>
        <taxon>Chlamydomonadales</taxon>
        <taxon>Volvocaceae</taxon>
        <taxon>Volvox</taxon>
    </lineage>
</organism>
<evidence type="ECO:0000256" key="2">
    <source>
        <dbReference type="SAM" id="Phobius"/>
    </source>
</evidence>
<evidence type="ECO:0008006" key="5">
    <source>
        <dbReference type="Google" id="ProtNLM"/>
    </source>
</evidence>
<dbReference type="InterPro" id="IPR036938">
    <property type="entry name" value="PAP2/HPO_sf"/>
</dbReference>